<protein>
    <submittedName>
        <fullName evidence="1">Uncharacterized protein</fullName>
    </submittedName>
</protein>
<evidence type="ECO:0000313" key="1">
    <source>
        <dbReference type="EMBL" id="KRZ46483.1"/>
    </source>
</evidence>
<name>A0A0V1KGV6_9BILA</name>
<gene>
    <name evidence="1" type="ORF">T02_7581</name>
</gene>
<dbReference type="Proteomes" id="UP000054721">
    <property type="component" value="Unassembled WGS sequence"/>
</dbReference>
<proteinExistence type="predicted"/>
<reference evidence="1 2" key="1">
    <citation type="submission" date="2015-05" db="EMBL/GenBank/DDBJ databases">
        <title>Evolution of Trichinella species and genotypes.</title>
        <authorList>
            <person name="Korhonen P.K."/>
            <person name="Edoardo P."/>
            <person name="Giuseppe L.R."/>
            <person name="Gasser R.B."/>
        </authorList>
    </citation>
    <scope>NUCLEOTIDE SEQUENCE [LARGE SCALE GENOMIC DNA]</scope>
    <source>
        <strain evidence="1">ISS10</strain>
    </source>
</reference>
<accession>A0A0V1KGV6</accession>
<comment type="caution">
    <text evidence="1">The sequence shown here is derived from an EMBL/GenBank/DDBJ whole genome shotgun (WGS) entry which is preliminary data.</text>
</comment>
<organism evidence="1 2">
    <name type="scientific">Trichinella nativa</name>
    <dbReference type="NCBI Taxonomy" id="6335"/>
    <lineage>
        <taxon>Eukaryota</taxon>
        <taxon>Metazoa</taxon>
        <taxon>Ecdysozoa</taxon>
        <taxon>Nematoda</taxon>
        <taxon>Enoplea</taxon>
        <taxon>Dorylaimia</taxon>
        <taxon>Trichinellida</taxon>
        <taxon>Trichinellidae</taxon>
        <taxon>Trichinella</taxon>
    </lineage>
</organism>
<sequence length="33" mass="3851">MSLWVQMGKESSIKLFIQQNSKKPDEIQSTKLQ</sequence>
<dbReference type="EMBL" id="JYDW01003205">
    <property type="protein sequence ID" value="KRZ46483.1"/>
    <property type="molecule type" value="Genomic_DNA"/>
</dbReference>
<evidence type="ECO:0000313" key="2">
    <source>
        <dbReference type="Proteomes" id="UP000054721"/>
    </source>
</evidence>
<dbReference type="AlphaFoldDB" id="A0A0V1KGV6"/>
<keyword evidence="2" id="KW-1185">Reference proteome</keyword>